<gene>
    <name evidence="2" type="ORF">PXEA_LOCUS9084</name>
</gene>
<dbReference type="EMBL" id="CAAALY010025323">
    <property type="protein sequence ID" value="VEL15644.1"/>
    <property type="molecule type" value="Genomic_DNA"/>
</dbReference>
<keyword evidence="1" id="KW-0472">Membrane</keyword>
<proteinExistence type="predicted"/>
<evidence type="ECO:0000313" key="2">
    <source>
        <dbReference type="EMBL" id="VEL15644.1"/>
    </source>
</evidence>
<evidence type="ECO:0000256" key="1">
    <source>
        <dbReference type="SAM" id="Phobius"/>
    </source>
</evidence>
<keyword evidence="1" id="KW-1133">Transmembrane helix</keyword>
<dbReference type="Proteomes" id="UP000784294">
    <property type="component" value="Unassembled WGS sequence"/>
</dbReference>
<keyword evidence="3" id="KW-1185">Reference proteome</keyword>
<reference evidence="2" key="1">
    <citation type="submission" date="2018-11" db="EMBL/GenBank/DDBJ databases">
        <authorList>
            <consortium name="Pathogen Informatics"/>
        </authorList>
    </citation>
    <scope>NUCLEOTIDE SEQUENCE</scope>
</reference>
<feature type="transmembrane region" description="Helical" evidence="1">
    <location>
        <begin position="26"/>
        <end position="44"/>
    </location>
</feature>
<keyword evidence="1" id="KW-0812">Transmembrane</keyword>
<dbReference type="AlphaFoldDB" id="A0A448WMT4"/>
<protein>
    <submittedName>
        <fullName evidence="2">Uncharacterized protein</fullName>
    </submittedName>
</protein>
<sequence>MTFFSPIVITASGSICAVIPLETPISLVLHAFLYIFHYICLHIYHK</sequence>
<evidence type="ECO:0000313" key="3">
    <source>
        <dbReference type="Proteomes" id="UP000784294"/>
    </source>
</evidence>
<organism evidence="2 3">
    <name type="scientific">Protopolystoma xenopodis</name>
    <dbReference type="NCBI Taxonomy" id="117903"/>
    <lineage>
        <taxon>Eukaryota</taxon>
        <taxon>Metazoa</taxon>
        <taxon>Spiralia</taxon>
        <taxon>Lophotrochozoa</taxon>
        <taxon>Platyhelminthes</taxon>
        <taxon>Monogenea</taxon>
        <taxon>Polyopisthocotylea</taxon>
        <taxon>Polystomatidea</taxon>
        <taxon>Polystomatidae</taxon>
        <taxon>Protopolystoma</taxon>
    </lineage>
</organism>
<comment type="caution">
    <text evidence="2">The sequence shown here is derived from an EMBL/GenBank/DDBJ whole genome shotgun (WGS) entry which is preliminary data.</text>
</comment>
<accession>A0A448WMT4</accession>
<name>A0A448WMT4_9PLAT</name>